<dbReference type="EMBL" id="FNAC01000075">
    <property type="protein sequence ID" value="SDD83977.1"/>
    <property type="molecule type" value="Genomic_DNA"/>
</dbReference>
<gene>
    <name evidence="2" type="ORF">SAMN04488104_10757</name>
</gene>
<reference evidence="3" key="1">
    <citation type="submission" date="2016-10" db="EMBL/GenBank/DDBJ databases">
        <authorList>
            <person name="Varghese N."/>
            <person name="Submissions S."/>
        </authorList>
    </citation>
    <scope>NUCLEOTIDE SEQUENCE [LARGE SCALE GENOMIC DNA]</scope>
    <source>
        <strain evidence="3">DSM 23095</strain>
    </source>
</reference>
<name>A0A1G6Y2M3_9BACT</name>
<sequence length="95" mass="10385">MNKLMSKLPLLAFVLAAFAAVAFTSPKASTGEYGLAGGVWYDVTDIDPDEDTYVCNQDETEDCLFDQPFGMGQPISTEQEKVFVVQNASNLRIAQ</sequence>
<evidence type="ECO:0000313" key="2">
    <source>
        <dbReference type="EMBL" id="SDD83977.1"/>
    </source>
</evidence>
<feature type="signal peptide" evidence="1">
    <location>
        <begin position="1"/>
        <end position="19"/>
    </location>
</feature>
<protein>
    <submittedName>
        <fullName evidence="2">Uncharacterized protein</fullName>
    </submittedName>
</protein>
<dbReference type="AlphaFoldDB" id="A0A1G6Y2M3"/>
<evidence type="ECO:0000313" key="3">
    <source>
        <dbReference type="Proteomes" id="UP000199060"/>
    </source>
</evidence>
<keyword evidence="1" id="KW-0732">Signal</keyword>
<organism evidence="2 3">
    <name type="scientific">Algoriphagus faecimaris</name>
    <dbReference type="NCBI Taxonomy" id="686796"/>
    <lineage>
        <taxon>Bacteria</taxon>
        <taxon>Pseudomonadati</taxon>
        <taxon>Bacteroidota</taxon>
        <taxon>Cytophagia</taxon>
        <taxon>Cytophagales</taxon>
        <taxon>Cyclobacteriaceae</taxon>
        <taxon>Algoriphagus</taxon>
    </lineage>
</organism>
<feature type="chain" id="PRO_5011597195" evidence="1">
    <location>
        <begin position="20"/>
        <end position="95"/>
    </location>
</feature>
<keyword evidence="3" id="KW-1185">Reference proteome</keyword>
<dbReference type="Proteomes" id="UP000199060">
    <property type="component" value="Unassembled WGS sequence"/>
</dbReference>
<accession>A0A1G6Y2M3</accession>
<evidence type="ECO:0000256" key="1">
    <source>
        <dbReference type="SAM" id="SignalP"/>
    </source>
</evidence>
<proteinExistence type="predicted"/>